<dbReference type="InterPro" id="IPR013154">
    <property type="entry name" value="ADH-like_N"/>
</dbReference>
<reference evidence="7 8" key="1">
    <citation type="submission" date="2019-07" db="EMBL/GenBank/DDBJ databases">
        <title>Whole genome shotgun sequence of Actinotalea fermentans NBRC 105374.</title>
        <authorList>
            <person name="Hosoyama A."/>
            <person name="Uohara A."/>
            <person name="Ohji S."/>
            <person name="Ichikawa N."/>
        </authorList>
    </citation>
    <scope>NUCLEOTIDE SEQUENCE [LARGE SCALE GENOMIC DNA]</scope>
    <source>
        <strain evidence="7 8">NBRC 105374</strain>
    </source>
</reference>
<dbReference type="InterPro" id="IPR051603">
    <property type="entry name" value="Zinc-ADH_QOR/CCCR"/>
</dbReference>
<accession>A0A511YWB2</accession>
<evidence type="ECO:0000259" key="6">
    <source>
        <dbReference type="SMART" id="SM00829"/>
    </source>
</evidence>
<evidence type="ECO:0000256" key="2">
    <source>
        <dbReference type="ARBA" id="ARBA00011881"/>
    </source>
</evidence>
<dbReference type="GO" id="GO:0008270">
    <property type="term" value="F:zinc ion binding"/>
    <property type="evidence" value="ECO:0007669"/>
    <property type="project" value="InterPro"/>
</dbReference>
<dbReference type="EMBL" id="BJYK01000001">
    <property type="protein sequence ID" value="GEN79497.1"/>
    <property type="molecule type" value="Genomic_DNA"/>
</dbReference>
<dbReference type="Gene3D" id="3.90.180.10">
    <property type="entry name" value="Medium-chain alcohol dehydrogenases, catalytic domain"/>
    <property type="match status" value="1"/>
</dbReference>
<dbReference type="Pfam" id="PF13602">
    <property type="entry name" value="ADH_zinc_N_2"/>
    <property type="match status" value="1"/>
</dbReference>
<dbReference type="SMART" id="SM00829">
    <property type="entry name" value="PKS_ER"/>
    <property type="match status" value="1"/>
</dbReference>
<organism evidence="7 8">
    <name type="scientific">Actinotalea fermentans</name>
    <dbReference type="NCBI Taxonomy" id="43671"/>
    <lineage>
        <taxon>Bacteria</taxon>
        <taxon>Bacillati</taxon>
        <taxon>Actinomycetota</taxon>
        <taxon>Actinomycetes</taxon>
        <taxon>Micrococcales</taxon>
        <taxon>Cellulomonadaceae</taxon>
        <taxon>Actinotalea</taxon>
    </lineage>
</organism>
<dbReference type="Pfam" id="PF08240">
    <property type="entry name" value="ADH_N"/>
    <property type="match status" value="1"/>
</dbReference>
<protein>
    <submittedName>
        <fullName evidence="7">NADPH:quinone reductase</fullName>
    </submittedName>
</protein>
<dbReference type="OrthoDB" id="3175656at2"/>
<proteinExistence type="predicted"/>
<dbReference type="InterPro" id="IPR002364">
    <property type="entry name" value="Quin_OxRdtase/zeta-crystal_CS"/>
</dbReference>
<evidence type="ECO:0000256" key="3">
    <source>
        <dbReference type="ARBA" id="ARBA00022490"/>
    </source>
</evidence>
<feature type="domain" description="Enoyl reductase (ER)" evidence="6">
    <location>
        <begin position="11"/>
        <end position="299"/>
    </location>
</feature>
<dbReference type="CDD" id="cd05289">
    <property type="entry name" value="MDR_like_2"/>
    <property type="match status" value="1"/>
</dbReference>
<name>A0A511YWB2_9CELL</name>
<comment type="subunit">
    <text evidence="2">Homotetramer.</text>
</comment>
<dbReference type="Gene3D" id="3.40.50.720">
    <property type="entry name" value="NAD(P)-binding Rossmann-like Domain"/>
    <property type="match status" value="1"/>
</dbReference>
<dbReference type="SUPFAM" id="SSF51735">
    <property type="entry name" value="NAD(P)-binding Rossmann-fold domains"/>
    <property type="match status" value="1"/>
</dbReference>
<dbReference type="RefSeq" id="WP_034243887.1">
    <property type="nucleotide sequence ID" value="NZ_BJYK01000001.1"/>
</dbReference>
<gene>
    <name evidence="7" type="ORF">AFE02nite_12310</name>
</gene>
<dbReference type="AlphaFoldDB" id="A0A511YWB2"/>
<dbReference type="InterPro" id="IPR011032">
    <property type="entry name" value="GroES-like_sf"/>
</dbReference>
<keyword evidence="8" id="KW-1185">Reference proteome</keyword>
<evidence type="ECO:0000256" key="5">
    <source>
        <dbReference type="ARBA" id="ARBA00022884"/>
    </source>
</evidence>
<comment type="caution">
    <text evidence="7">The sequence shown here is derived from an EMBL/GenBank/DDBJ whole genome shotgun (WGS) entry which is preliminary data.</text>
</comment>
<dbReference type="GO" id="GO:0005737">
    <property type="term" value="C:cytoplasm"/>
    <property type="evidence" value="ECO:0007669"/>
    <property type="project" value="UniProtKB-SubCell"/>
</dbReference>
<dbReference type="InterPro" id="IPR020843">
    <property type="entry name" value="ER"/>
</dbReference>
<evidence type="ECO:0000313" key="8">
    <source>
        <dbReference type="Proteomes" id="UP000321484"/>
    </source>
</evidence>
<dbReference type="Proteomes" id="UP000321484">
    <property type="component" value="Unassembled WGS sequence"/>
</dbReference>
<sequence>MSKVFVFTAFGGPEHQQLTERAAPVPGPGEIAIAVRAAGVNPADWKRRRGAFGTDGALPVAMGLEAAGVVTAVGEGVEGFAVGDEVLGTPARGLGAFAEHTVLDAAASVAKPADVPFTDAATIPVAATTAYDLTHQVEIEPGQTLLVLGAGGGVGLMALQIAKVHRFQAVGVASDAKRELVESTGATFVASGPGAADRVRAVAPDGIDLLADLVGGDALRALAPLLKDPSHLVSAADPATARELGGSGRVRTEGVLEKITGVVGYGLVSPNVVATYPLDRAAEALALVESGHSAGKVVIVP</sequence>
<keyword evidence="5" id="KW-0694">RNA-binding</keyword>
<keyword evidence="4" id="KW-0521">NADP</keyword>
<keyword evidence="3" id="KW-0963">Cytoplasm</keyword>
<dbReference type="PROSITE" id="PS01162">
    <property type="entry name" value="QOR_ZETA_CRYSTAL"/>
    <property type="match status" value="1"/>
</dbReference>
<dbReference type="SUPFAM" id="SSF50129">
    <property type="entry name" value="GroES-like"/>
    <property type="match status" value="1"/>
</dbReference>
<dbReference type="GO" id="GO:0003723">
    <property type="term" value="F:RNA binding"/>
    <property type="evidence" value="ECO:0007669"/>
    <property type="project" value="UniProtKB-KW"/>
</dbReference>
<dbReference type="InterPro" id="IPR036291">
    <property type="entry name" value="NAD(P)-bd_dom_sf"/>
</dbReference>
<dbReference type="GO" id="GO:0016491">
    <property type="term" value="F:oxidoreductase activity"/>
    <property type="evidence" value="ECO:0007669"/>
    <property type="project" value="InterPro"/>
</dbReference>
<dbReference type="PANTHER" id="PTHR44154">
    <property type="entry name" value="QUINONE OXIDOREDUCTASE"/>
    <property type="match status" value="1"/>
</dbReference>
<evidence type="ECO:0000256" key="4">
    <source>
        <dbReference type="ARBA" id="ARBA00022857"/>
    </source>
</evidence>
<evidence type="ECO:0000313" key="7">
    <source>
        <dbReference type="EMBL" id="GEN79497.1"/>
    </source>
</evidence>
<comment type="subcellular location">
    <subcellularLocation>
        <location evidence="1">Cytoplasm</location>
    </subcellularLocation>
</comment>
<dbReference type="PANTHER" id="PTHR44154:SF1">
    <property type="entry name" value="QUINONE OXIDOREDUCTASE"/>
    <property type="match status" value="1"/>
</dbReference>
<evidence type="ECO:0000256" key="1">
    <source>
        <dbReference type="ARBA" id="ARBA00004496"/>
    </source>
</evidence>